<keyword evidence="5" id="KW-1185">Reference proteome</keyword>
<dbReference type="AlphaFoldDB" id="A0A3A9WIQ1"/>
<dbReference type="SUPFAM" id="SSF52266">
    <property type="entry name" value="SGNH hydrolase"/>
    <property type="match status" value="1"/>
</dbReference>
<accession>A0A3A9WIQ1</accession>
<dbReference type="Pfam" id="PF13472">
    <property type="entry name" value="Lipase_GDSL_2"/>
    <property type="match status" value="1"/>
</dbReference>
<gene>
    <name evidence="4" type="ORF">D7318_00205</name>
    <name evidence="3" type="ORF">D7319_02690</name>
</gene>
<dbReference type="Gene3D" id="3.40.50.1110">
    <property type="entry name" value="SGNH hydrolase"/>
    <property type="match status" value="1"/>
</dbReference>
<feature type="region of interest" description="Disordered" evidence="1">
    <location>
        <begin position="1"/>
        <end position="62"/>
    </location>
</feature>
<name>A0A3A9WIQ1_9ACTN</name>
<evidence type="ECO:0000313" key="3">
    <source>
        <dbReference type="EMBL" id="RKN12855.1"/>
    </source>
</evidence>
<dbReference type="Proteomes" id="UP000275024">
    <property type="component" value="Unassembled WGS sequence"/>
</dbReference>
<keyword evidence="3" id="KW-0378">Hydrolase</keyword>
<dbReference type="EMBL" id="RBDY01000001">
    <property type="protein sequence ID" value="RKN27380.1"/>
    <property type="molecule type" value="Genomic_DNA"/>
</dbReference>
<comment type="caution">
    <text evidence="3">The sequence shown here is derived from an EMBL/GenBank/DDBJ whole genome shotgun (WGS) entry which is preliminary data.</text>
</comment>
<evidence type="ECO:0000256" key="1">
    <source>
        <dbReference type="SAM" id="MobiDB-lite"/>
    </source>
</evidence>
<evidence type="ECO:0000259" key="2">
    <source>
        <dbReference type="Pfam" id="PF13472"/>
    </source>
</evidence>
<dbReference type="PANTHER" id="PTHR43784:SF2">
    <property type="entry name" value="GDSL-LIKE LIPASE_ACYLHYDROLASE, PUTATIVE (AFU_ORTHOLOGUE AFUA_2G00820)-RELATED"/>
    <property type="match status" value="1"/>
</dbReference>
<dbReference type="InterPro" id="IPR053140">
    <property type="entry name" value="GDSL_Rv0518-like"/>
</dbReference>
<feature type="compositionally biased region" description="Polar residues" evidence="1">
    <location>
        <begin position="35"/>
        <end position="50"/>
    </location>
</feature>
<evidence type="ECO:0000313" key="6">
    <source>
        <dbReference type="Proteomes" id="UP000275024"/>
    </source>
</evidence>
<feature type="domain" description="SGNH hydrolase-type esterase" evidence="2">
    <location>
        <begin position="279"/>
        <end position="465"/>
    </location>
</feature>
<evidence type="ECO:0000313" key="4">
    <source>
        <dbReference type="EMBL" id="RKN27380.1"/>
    </source>
</evidence>
<dbReference type="InterPro" id="IPR013830">
    <property type="entry name" value="SGNH_hydro"/>
</dbReference>
<dbReference type="InterPro" id="IPR036514">
    <property type="entry name" value="SGNH_hydro_sf"/>
</dbReference>
<dbReference type="PANTHER" id="PTHR43784">
    <property type="entry name" value="GDSL-LIKE LIPASE/ACYLHYDROLASE, PUTATIVE (AFU_ORTHOLOGUE AFUA_2G00820)-RELATED"/>
    <property type="match status" value="1"/>
</dbReference>
<sequence length="493" mass="52238">MSLPPVPDRSVPRSAPSFRPTARPSDGTTDRTARQYRSPTMESPVTTSSAKAHRSRPAHRSAPLVGRPFRALLTLLLAMAALLSMSPARATDDAARGRPVADAWTRAWATAPTLPFSEGISATGFADRTIRQVLHLGTGGPELRLTLSNRFGDRPLTVDATEVARPGGRGGIVPRTATPVTFDGAGSVTIPAGAEATSDPVDFATRAGTDVTVSLYLAEPTGPTTWHRLASATTWVSEPGDHTGDRTAAAFPTTVEHFFFVTGVDVSAPADATGTVVTLGASHTDGVGSTVDANRRYPDVLATRLGGEVGVPNLGIGANQVINDTEYGSIGAVNRFDQDVLGQPGVTDVIWIQGLNDILGAYYLPDDAPTTDEIIAGYEDVIARAHEADLRIIGGTLGPIRGVEEWSPEGEAKRQVLNRWIREESGFDGILDVDALWRDPADHQRLNPVYDSGDHLHPNDLGYRVLAEAIDLDCLSVTDPAAVPTGPRADCTL</sequence>
<dbReference type="GO" id="GO:0016787">
    <property type="term" value="F:hydrolase activity"/>
    <property type="evidence" value="ECO:0007669"/>
    <property type="project" value="UniProtKB-KW"/>
</dbReference>
<reference evidence="5 6" key="1">
    <citation type="submission" date="2018-09" db="EMBL/GenBank/DDBJ databases">
        <title>Streptomyces sp. nov. DS1-2, an endophytic actinomycete isolated from roots of Dendrobium scabrilingue.</title>
        <authorList>
            <person name="Kuncharoen N."/>
            <person name="Kudo T."/>
            <person name="Ohkuma M."/>
            <person name="Yuki M."/>
            <person name="Tanasupawat S."/>
        </authorList>
    </citation>
    <scope>NUCLEOTIDE SEQUENCE [LARGE SCALE GENOMIC DNA]</scope>
    <source>
        <strain evidence="3 6">AZ1-7</strain>
        <strain evidence="4 5">DS1-2</strain>
    </source>
</reference>
<organism evidence="3 6">
    <name type="scientific">Streptomyces radicis</name>
    <dbReference type="NCBI Taxonomy" id="1750517"/>
    <lineage>
        <taxon>Bacteria</taxon>
        <taxon>Bacillati</taxon>
        <taxon>Actinomycetota</taxon>
        <taxon>Actinomycetes</taxon>
        <taxon>Kitasatosporales</taxon>
        <taxon>Streptomycetaceae</taxon>
        <taxon>Streptomyces</taxon>
    </lineage>
</organism>
<protein>
    <submittedName>
        <fullName evidence="3">SGNH/GDSL hydrolase family protein</fullName>
    </submittedName>
</protein>
<dbReference type="Proteomes" id="UP000268652">
    <property type="component" value="Unassembled WGS sequence"/>
</dbReference>
<dbReference type="OrthoDB" id="1828825at2"/>
<dbReference type="EMBL" id="RBDX01000001">
    <property type="protein sequence ID" value="RKN12855.1"/>
    <property type="molecule type" value="Genomic_DNA"/>
</dbReference>
<proteinExistence type="predicted"/>
<evidence type="ECO:0000313" key="5">
    <source>
        <dbReference type="Proteomes" id="UP000268652"/>
    </source>
</evidence>